<evidence type="ECO:0000313" key="10">
    <source>
        <dbReference type="Proteomes" id="UP001216390"/>
    </source>
</evidence>
<gene>
    <name evidence="9" type="ORF">PO878_08020</name>
</gene>
<dbReference type="Proteomes" id="UP001216390">
    <property type="component" value="Chromosome"/>
</dbReference>
<dbReference type="InterPro" id="IPR020846">
    <property type="entry name" value="MFS_dom"/>
</dbReference>
<dbReference type="PANTHER" id="PTHR23513:SF11">
    <property type="entry name" value="STAPHYLOFERRIN A TRANSPORTER"/>
    <property type="match status" value="1"/>
</dbReference>
<feature type="transmembrane region" description="Helical" evidence="7">
    <location>
        <begin position="345"/>
        <end position="364"/>
    </location>
</feature>
<dbReference type="InterPro" id="IPR036259">
    <property type="entry name" value="MFS_trans_sf"/>
</dbReference>
<evidence type="ECO:0000313" key="9">
    <source>
        <dbReference type="EMBL" id="WCO68674.1"/>
    </source>
</evidence>
<dbReference type="PROSITE" id="PS50850">
    <property type="entry name" value="MFS"/>
    <property type="match status" value="1"/>
</dbReference>
<evidence type="ECO:0000256" key="3">
    <source>
        <dbReference type="ARBA" id="ARBA00022475"/>
    </source>
</evidence>
<keyword evidence="2" id="KW-0813">Transport</keyword>
<keyword evidence="10" id="KW-1185">Reference proteome</keyword>
<evidence type="ECO:0000256" key="1">
    <source>
        <dbReference type="ARBA" id="ARBA00004651"/>
    </source>
</evidence>
<comment type="subcellular location">
    <subcellularLocation>
        <location evidence="1">Cell membrane</location>
        <topology evidence="1">Multi-pass membrane protein</topology>
    </subcellularLocation>
</comment>
<feature type="domain" description="Major facilitator superfamily (MFS) profile" evidence="8">
    <location>
        <begin position="43"/>
        <end position="438"/>
    </location>
</feature>
<dbReference type="CDD" id="cd06173">
    <property type="entry name" value="MFS_MefA_like"/>
    <property type="match status" value="1"/>
</dbReference>
<feature type="transmembrane region" description="Helical" evidence="7">
    <location>
        <begin position="46"/>
        <end position="70"/>
    </location>
</feature>
<evidence type="ECO:0000256" key="5">
    <source>
        <dbReference type="ARBA" id="ARBA00022989"/>
    </source>
</evidence>
<dbReference type="KEGG" id="ima:PO878_08020"/>
<keyword evidence="6 7" id="KW-0472">Membrane</keyword>
<dbReference type="PANTHER" id="PTHR23513">
    <property type="entry name" value="INTEGRAL MEMBRANE EFFLUX PROTEIN-RELATED"/>
    <property type="match status" value="1"/>
</dbReference>
<feature type="transmembrane region" description="Helical" evidence="7">
    <location>
        <begin position="109"/>
        <end position="130"/>
    </location>
</feature>
<sequence length="438" mass="45412">MPDAPSARPDHPEEALEAVEDALLEGDRTFTPGTARSAFSHRTFRIVYLGAFASNIGTWMQNVVLGALAYDLTGSGVFVGIVTAAQLGPLLLLSLVGGAMADAYDRKTLLIALSIEQAVFSVLLALVVVGGDPNRVLLVLVVLAVGVGNALYAPTFSAVVPILVPRRDLAGAISLNSAQMNASRVIGPIIGSALFATVGSAWVFVLNAASFAAVILSLTRVSLPAPAASGTQGLHRLLEGIRYARSHRAVGQVIVTIFFFSLLALPFITQMPKLADENLGIASRSTAYGLLYATFGLGAVTGALSVGTLFAARDKARLARGGLVAFAVLLAVFSLLRVAPLAFPTIYAVGAVYFCVITSLSTVLQQDLDDRVRGKVLALWIMGFGGVVPFGGLAGGWLAEQTSVTVMMLVGAAVALVLGAVMTLRPGPDEPPTEAAVA</sequence>
<dbReference type="RefSeq" id="WP_272738190.1">
    <property type="nucleotide sequence ID" value="NZ_CP116942.1"/>
</dbReference>
<feature type="transmembrane region" description="Helical" evidence="7">
    <location>
        <begin position="76"/>
        <end position="97"/>
    </location>
</feature>
<organism evidence="9 10">
    <name type="scientific">Iamia majanohamensis</name>
    <dbReference type="NCBI Taxonomy" id="467976"/>
    <lineage>
        <taxon>Bacteria</taxon>
        <taxon>Bacillati</taxon>
        <taxon>Actinomycetota</taxon>
        <taxon>Acidimicrobiia</taxon>
        <taxon>Acidimicrobiales</taxon>
        <taxon>Iamiaceae</taxon>
        <taxon>Iamia</taxon>
    </lineage>
</organism>
<feature type="transmembrane region" description="Helical" evidence="7">
    <location>
        <begin position="376"/>
        <end position="398"/>
    </location>
</feature>
<proteinExistence type="predicted"/>
<dbReference type="GO" id="GO:0022857">
    <property type="term" value="F:transmembrane transporter activity"/>
    <property type="evidence" value="ECO:0007669"/>
    <property type="project" value="InterPro"/>
</dbReference>
<feature type="transmembrane region" description="Helical" evidence="7">
    <location>
        <begin position="249"/>
        <end position="269"/>
    </location>
</feature>
<dbReference type="InterPro" id="IPR010290">
    <property type="entry name" value="TM_effector"/>
</dbReference>
<dbReference type="Gene3D" id="1.20.1250.20">
    <property type="entry name" value="MFS general substrate transporter like domains"/>
    <property type="match status" value="1"/>
</dbReference>
<dbReference type="AlphaFoldDB" id="A0AAE9Y8A5"/>
<dbReference type="GO" id="GO:0005886">
    <property type="term" value="C:plasma membrane"/>
    <property type="evidence" value="ECO:0007669"/>
    <property type="project" value="UniProtKB-SubCell"/>
</dbReference>
<name>A0AAE9Y8A5_9ACTN</name>
<evidence type="ECO:0000259" key="8">
    <source>
        <dbReference type="PROSITE" id="PS50850"/>
    </source>
</evidence>
<dbReference type="Pfam" id="PF05977">
    <property type="entry name" value="MFS_3"/>
    <property type="match status" value="1"/>
</dbReference>
<evidence type="ECO:0000256" key="6">
    <source>
        <dbReference type="ARBA" id="ARBA00023136"/>
    </source>
</evidence>
<evidence type="ECO:0000256" key="2">
    <source>
        <dbReference type="ARBA" id="ARBA00022448"/>
    </source>
</evidence>
<evidence type="ECO:0000256" key="4">
    <source>
        <dbReference type="ARBA" id="ARBA00022692"/>
    </source>
</evidence>
<accession>A0AAE9Y8A5</accession>
<feature type="transmembrane region" description="Helical" evidence="7">
    <location>
        <begin position="136"/>
        <end position="164"/>
    </location>
</feature>
<protein>
    <submittedName>
        <fullName evidence="9">MFS transporter</fullName>
    </submittedName>
</protein>
<feature type="transmembrane region" description="Helical" evidence="7">
    <location>
        <begin position="289"/>
        <end position="311"/>
    </location>
</feature>
<feature type="transmembrane region" description="Helical" evidence="7">
    <location>
        <begin position="185"/>
        <end position="205"/>
    </location>
</feature>
<dbReference type="SUPFAM" id="SSF103473">
    <property type="entry name" value="MFS general substrate transporter"/>
    <property type="match status" value="1"/>
</dbReference>
<evidence type="ECO:0000256" key="7">
    <source>
        <dbReference type="SAM" id="Phobius"/>
    </source>
</evidence>
<reference evidence="9" key="1">
    <citation type="submission" date="2023-01" db="EMBL/GenBank/DDBJ databases">
        <title>The diversity of Class Acidimicrobiia in South China Sea sediment environments and the proposal of Iamia marina sp. nov., a novel species of the genus Iamia.</title>
        <authorList>
            <person name="He Y."/>
            <person name="Tian X."/>
        </authorList>
    </citation>
    <scope>NUCLEOTIDE SEQUENCE</scope>
    <source>
        <strain evidence="9">DSM 19957</strain>
    </source>
</reference>
<feature type="transmembrane region" description="Helical" evidence="7">
    <location>
        <begin position="318"/>
        <end position="339"/>
    </location>
</feature>
<keyword evidence="5 7" id="KW-1133">Transmembrane helix</keyword>
<feature type="transmembrane region" description="Helical" evidence="7">
    <location>
        <begin position="404"/>
        <end position="424"/>
    </location>
</feature>
<keyword evidence="4 7" id="KW-0812">Transmembrane</keyword>
<keyword evidence="3" id="KW-1003">Cell membrane</keyword>
<dbReference type="EMBL" id="CP116942">
    <property type="protein sequence ID" value="WCO68674.1"/>
    <property type="molecule type" value="Genomic_DNA"/>
</dbReference>